<organism evidence="1 2">
    <name type="scientific">Gordonia paraffinivorans NBRC 108238</name>
    <dbReference type="NCBI Taxonomy" id="1223543"/>
    <lineage>
        <taxon>Bacteria</taxon>
        <taxon>Bacillati</taxon>
        <taxon>Actinomycetota</taxon>
        <taxon>Actinomycetes</taxon>
        <taxon>Mycobacteriales</taxon>
        <taxon>Gordoniaceae</taxon>
        <taxon>Gordonia</taxon>
    </lineage>
</organism>
<accession>A0ABQ0IGN7</accession>
<keyword evidence="2" id="KW-1185">Reference proteome</keyword>
<dbReference type="EMBL" id="BAOQ01000003">
    <property type="protein sequence ID" value="GAC82599.1"/>
    <property type="molecule type" value="Genomic_DNA"/>
</dbReference>
<name>A0ABQ0IGN7_9ACTN</name>
<evidence type="ECO:0000313" key="1">
    <source>
        <dbReference type="EMBL" id="GAC82599.1"/>
    </source>
</evidence>
<comment type="caution">
    <text evidence="1">The sequence shown here is derived from an EMBL/GenBank/DDBJ whole genome shotgun (WGS) entry which is preliminary data.</text>
</comment>
<reference evidence="1 2" key="1">
    <citation type="submission" date="2013-02" db="EMBL/GenBank/DDBJ databases">
        <title>Whole genome shotgun sequence of Gordonia paraffinivorans NBRC 108238.</title>
        <authorList>
            <person name="Isaki-Nakamura S."/>
            <person name="Hosoyama A."/>
            <person name="Tsuchikane K."/>
            <person name="Ando Y."/>
            <person name="Baba S."/>
            <person name="Ohji S."/>
            <person name="Hamada M."/>
            <person name="Tamura T."/>
            <person name="Yamazoe A."/>
            <person name="Yamazaki S."/>
            <person name="Fujita N."/>
        </authorList>
    </citation>
    <scope>NUCLEOTIDE SEQUENCE [LARGE SCALE GENOMIC DNA]</scope>
    <source>
        <strain evidence="1 2">NBRC 108238</strain>
    </source>
</reference>
<evidence type="ECO:0000313" key="2">
    <source>
        <dbReference type="Proteomes" id="UP000035021"/>
    </source>
</evidence>
<dbReference type="Proteomes" id="UP000035021">
    <property type="component" value="Unassembled WGS sequence"/>
</dbReference>
<sequence length="178" mass="18410">MSRERASFRRAGGVLTCVGVALVVGGGCTPADPAGPDRTTATIVDKGAGKVATAGPARDLDPVMRRFPLLADGTVDGWVAGTIGAAPGSSERVPGPTTYWFDAVVDVGTEQVAAWVREYDAASVAAPDSVAVELRDLVLSGEFVGGRRLDDAFSSARWHARVYLLPTTGRVVVLGIGD</sequence>
<gene>
    <name evidence="1" type="ORF">GP2_003_00760</name>
</gene>
<dbReference type="RefSeq" id="WP_006898832.1">
    <property type="nucleotide sequence ID" value="NZ_BAOQ01000003.1"/>
</dbReference>
<evidence type="ECO:0008006" key="3">
    <source>
        <dbReference type="Google" id="ProtNLM"/>
    </source>
</evidence>
<dbReference type="PROSITE" id="PS51257">
    <property type="entry name" value="PROKAR_LIPOPROTEIN"/>
    <property type="match status" value="1"/>
</dbReference>
<proteinExistence type="predicted"/>
<protein>
    <recommendedName>
        <fullName evidence="3">Lipoprotein</fullName>
    </recommendedName>
</protein>